<feature type="domain" description="Response regulatory" evidence="4">
    <location>
        <begin position="7"/>
        <end position="121"/>
    </location>
</feature>
<organism evidence="5">
    <name type="scientific">hydrocarbon metagenome</name>
    <dbReference type="NCBI Taxonomy" id="938273"/>
    <lineage>
        <taxon>unclassified sequences</taxon>
        <taxon>metagenomes</taxon>
        <taxon>ecological metagenomes</taxon>
    </lineage>
</organism>
<evidence type="ECO:0000259" key="4">
    <source>
        <dbReference type="PROSITE" id="PS50110"/>
    </source>
</evidence>
<evidence type="ECO:0000256" key="1">
    <source>
        <dbReference type="ARBA" id="ARBA00022553"/>
    </source>
</evidence>
<dbReference type="PROSITE" id="PS50110">
    <property type="entry name" value="RESPONSE_REGULATORY"/>
    <property type="match status" value="1"/>
</dbReference>
<dbReference type="GO" id="GO:0005829">
    <property type="term" value="C:cytosol"/>
    <property type="evidence" value="ECO:0007669"/>
    <property type="project" value="TreeGrafter"/>
</dbReference>
<dbReference type="InterPro" id="IPR001789">
    <property type="entry name" value="Sig_transdc_resp-reg_receiver"/>
</dbReference>
<dbReference type="EMBL" id="LNQE01000153">
    <property type="protein sequence ID" value="KUG28930.1"/>
    <property type="molecule type" value="Genomic_DNA"/>
</dbReference>
<keyword evidence="1" id="KW-0597">Phosphoprotein</keyword>
<name>A0A0W8G7F8_9ZZZZ</name>
<dbReference type="PANTHER" id="PTHR48111">
    <property type="entry name" value="REGULATOR OF RPOS"/>
    <property type="match status" value="1"/>
</dbReference>
<dbReference type="PANTHER" id="PTHR48111:SF40">
    <property type="entry name" value="PHOSPHATE REGULON TRANSCRIPTIONAL REGULATORY PROTEIN PHOB"/>
    <property type="match status" value="1"/>
</dbReference>
<comment type="caution">
    <text evidence="5">The sequence shown here is derived from an EMBL/GenBank/DDBJ whole genome shotgun (WGS) entry which is preliminary data.</text>
</comment>
<protein>
    <submittedName>
        <fullName evidence="5">Response regulator</fullName>
    </submittedName>
</protein>
<dbReference type="InterPro" id="IPR011006">
    <property type="entry name" value="CheY-like_superfamily"/>
</dbReference>
<dbReference type="Pfam" id="PF00072">
    <property type="entry name" value="Response_reg"/>
    <property type="match status" value="1"/>
</dbReference>
<gene>
    <name evidence="5" type="ORF">ASZ90_001198</name>
</gene>
<reference evidence="5" key="1">
    <citation type="journal article" date="2015" name="Proc. Natl. Acad. Sci. U.S.A.">
        <title>Networks of energetic and metabolic interactions define dynamics in microbial communities.</title>
        <authorList>
            <person name="Embree M."/>
            <person name="Liu J.K."/>
            <person name="Al-Bassam M.M."/>
            <person name="Zengler K."/>
        </authorList>
    </citation>
    <scope>NUCLEOTIDE SEQUENCE</scope>
</reference>
<dbReference type="AlphaFoldDB" id="A0A0W8G7F8"/>
<evidence type="ECO:0000256" key="2">
    <source>
        <dbReference type="ARBA" id="ARBA00023012"/>
    </source>
</evidence>
<evidence type="ECO:0000313" key="5">
    <source>
        <dbReference type="EMBL" id="KUG28930.1"/>
    </source>
</evidence>
<dbReference type="InterPro" id="IPR039420">
    <property type="entry name" value="WalR-like"/>
</dbReference>
<dbReference type="GO" id="GO:0000156">
    <property type="term" value="F:phosphorelay response regulator activity"/>
    <property type="evidence" value="ECO:0007669"/>
    <property type="project" value="TreeGrafter"/>
</dbReference>
<dbReference type="GO" id="GO:0032993">
    <property type="term" value="C:protein-DNA complex"/>
    <property type="evidence" value="ECO:0007669"/>
    <property type="project" value="TreeGrafter"/>
</dbReference>
<dbReference type="Gene3D" id="3.40.50.2300">
    <property type="match status" value="1"/>
</dbReference>
<dbReference type="GO" id="GO:0000976">
    <property type="term" value="F:transcription cis-regulatory region binding"/>
    <property type="evidence" value="ECO:0007669"/>
    <property type="project" value="TreeGrafter"/>
</dbReference>
<dbReference type="GO" id="GO:0006355">
    <property type="term" value="P:regulation of DNA-templated transcription"/>
    <property type="evidence" value="ECO:0007669"/>
    <property type="project" value="TreeGrafter"/>
</dbReference>
<sequence length="125" mass="13886">MEKKDWNVLLVDDERDFVTTLSERLALRGIRSRVVFDGESALREVAENPPHLVILDVMLPGMKGLEVLRGIRAGFPNVKVILLTGHGTTKNGIEGMKLGAFDYMIKPLDIDVLIEKMTEAAGGRR</sequence>
<keyword evidence="3" id="KW-0238">DNA-binding</keyword>
<evidence type="ECO:0000256" key="3">
    <source>
        <dbReference type="ARBA" id="ARBA00023125"/>
    </source>
</evidence>
<accession>A0A0W8G7F8</accession>
<dbReference type="SMART" id="SM00448">
    <property type="entry name" value="REC"/>
    <property type="match status" value="1"/>
</dbReference>
<keyword evidence="2" id="KW-0902">Two-component regulatory system</keyword>
<dbReference type="SUPFAM" id="SSF52172">
    <property type="entry name" value="CheY-like"/>
    <property type="match status" value="1"/>
</dbReference>
<proteinExistence type="predicted"/>